<dbReference type="EMBL" id="MFLZ01000032">
    <property type="protein sequence ID" value="OGG79295.1"/>
    <property type="molecule type" value="Genomic_DNA"/>
</dbReference>
<evidence type="ECO:0000256" key="1">
    <source>
        <dbReference type="SAM" id="MobiDB-lite"/>
    </source>
</evidence>
<name>A0A1F6F091_9BACT</name>
<evidence type="ECO:0000313" key="2">
    <source>
        <dbReference type="EMBL" id="OGG79295.1"/>
    </source>
</evidence>
<reference evidence="2 3" key="1">
    <citation type="journal article" date="2016" name="Nat. Commun.">
        <title>Thousands of microbial genomes shed light on interconnected biogeochemical processes in an aquifer system.</title>
        <authorList>
            <person name="Anantharaman K."/>
            <person name="Brown C.T."/>
            <person name="Hug L.A."/>
            <person name="Sharon I."/>
            <person name="Castelle C.J."/>
            <person name="Probst A.J."/>
            <person name="Thomas B.C."/>
            <person name="Singh A."/>
            <person name="Wilkins M.J."/>
            <person name="Karaoz U."/>
            <person name="Brodie E.L."/>
            <person name="Williams K.H."/>
            <person name="Hubbard S.S."/>
            <person name="Banfield J.F."/>
        </authorList>
    </citation>
    <scope>NUCLEOTIDE SEQUENCE [LARGE SCALE GENOMIC DNA]</scope>
</reference>
<accession>A0A1F6F091</accession>
<feature type="region of interest" description="Disordered" evidence="1">
    <location>
        <begin position="1"/>
        <end position="27"/>
    </location>
</feature>
<comment type="caution">
    <text evidence="2">The sequence shown here is derived from an EMBL/GenBank/DDBJ whole genome shotgun (WGS) entry which is preliminary data.</text>
</comment>
<sequence>MGIEEKRLSNRALRTPGQEDRSPWPPVGQLEFDKITAMDEEALDYAFKERHGLKEVLKPQKANYQQHYSAENVDARRLELKRIALARLEGIGLGPTSQIWDWYDSMKKDAEDPVSSLRVILKNFLTDECKSRISDVREKVAREAAVLAPYSRLQKLEREIQAKLRRMGQQPLSINEIFKAERLPSHAGEGLQSTRLNLETGLKLYLLKLEGLSNAECAQRLKTTKGTAESFWMIYFTEHAREICRAARGIKPRYERGTE</sequence>
<evidence type="ECO:0000313" key="3">
    <source>
        <dbReference type="Proteomes" id="UP000177372"/>
    </source>
</evidence>
<protein>
    <submittedName>
        <fullName evidence="2">Uncharacterized protein</fullName>
    </submittedName>
</protein>
<proteinExistence type="predicted"/>
<organism evidence="2 3">
    <name type="scientific">Candidatus Kaiserbacteria bacterium RIFCSPLOWO2_01_FULL_54_13</name>
    <dbReference type="NCBI Taxonomy" id="1798512"/>
    <lineage>
        <taxon>Bacteria</taxon>
        <taxon>Candidatus Kaiseribacteriota</taxon>
    </lineage>
</organism>
<gene>
    <name evidence="2" type="ORF">A3A39_01860</name>
</gene>
<dbReference type="AlphaFoldDB" id="A0A1F6F091"/>
<dbReference type="Proteomes" id="UP000177372">
    <property type="component" value="Unassembled WGS sequence"/>
</dbReference>